<sequence length="197" mass="21926">MTMGRPRKFDMDTALEQALQVFWRRGYEGTSLTDLTTAMGINRPSLYSSFGNKEELFRKVLDRYDNGPGAYAKEAFNLPTARKVIECLMQGAIDTVTNPSHPPGCLLVQGALSCGEESEPIRDELILRRMAGEAQLHQYLEQAKINGELPSETVPADLARYFTTVIRGISVQAASGSNREDLERVMKTALLVWPKAE</sequence>
<dbReference type="PANTHER" id="PTHR47506:SF1">
    <property type="entry name" value="HTH-TYPE TRANSCRIPTIONAL REGULATOR YJDC"/>
    <property type="match status" value="1"/>
</dbReference>
<evidence type="ECO:0000313" key="6">
    <source>
        <dbReference type="EMBL" id="QGQ97235.1"/>
    </source>
</evidence>
<dbReference type="OrthoDB" id="9795242at2"/>
<keyword evidence="1" id="KW-0805">Transcription regulation</keyword>
<dbReference type="RefSeq" id="WP_155702337.1">
    <property type="nucleotide sequence ID" value="NZ_CP034235.1"/>
</dbReference>
<keyword evidence="2 4" id="KW-0238">DNA-binding</keyword>
<dbReference type="Gene3D" id="1.10.357.10">
    <property type="entry name" value="Tetracycline Repressor, domain 2"/>
    <property type="match status" value="1"/>
</dbReference>
<protein>
    <submittedName>
        <fullName evidence="6">TetR/AcrR family transcriptional regulator</fullName>
    </submittedName>
</protein>
<gene>
    <name evidence="6" type="ORF">EHS13_21275</name>
</gene>
<evidence type="ECO:0000256" key="2">
    <source>
        <dbReference type="ARBA" id="ARBA00023125"/>
    </source>
</evidence>
<evidence type="ECO:0000256" key="1">
    <source>
        <dbReference type="ARBA" id="ARBA00023015"/>
    </source>
</evidence>
<dbReference type="PRINTS" id="PR00455">
    <property type="entry name" value="HTHTETR"/>
</dbReference>
<keyword evidence="7" id="KW-1185">Reference proteome</keyword>
<name>A0A6B8RNV8_9BACL</name>
<dbReference type="Proteomes" id="UP000426246">
    <property type="component" value="Chromosome"/>
</dbReference>
<proteinExistence type="predicted"/>
<dbReference type="InterPro" id="IPR001647">
    <property type="entry name" value="HTH_TetR"/>
</dbReference>
<feature type="DNA-binding region" description="H-T-H motif" evidence="4">
    <location>
        <begin position="31"/>
        <end position="50"/>
    </location>
</feature>
<evidence type="ECO:0000256" key="4">
    <source>
        <dbReference type="PROSITE-ProRule" id="PRU00335"/>
    </source>
</evidence>
<dbReference type="EMBL" id="CP034235">
    <property type="protein sequence ID" value="QGQ97235.1"/>
    <property type="molecule type" value="Genomic_DNA"/>
</dbReference>
<dbReference type="InterPro" id="IPR009057">
    <property type="entry name" value="Homeodomain-like_sf"/>
</dbReference>
<evidence type="ECO:0000256" key="3">
    <source>
        <dbReference type="ARBA" id="ARBA00023163"/>
    </source>
</evidence>
<dbReference type="SUPFAM" id="SSF48498">
    <property type="entry name" value="Tetracyclin repressor-like, C-terminal domain"/>
    <property type="match status" value="1"/>
</dbReference>
<evidence type="ECO:0000313" key="7">
    <source>
        <dbReference type="Proteomes" id="UP000426246"/>
    </source>
</evidence>
<dbReference type="GO" id="GO:0003677">
    <property type="term" value="F:DNA binding"/>
    <property type="evidence" value="ECO:0007669"/>
    <property type="project" value="UniProtKB-UniRule"/>
</dbReference>
<dbReference type="InterPro" id="IPR011075">
    <property type="entry name" value="TetR_C"/>
</dbReference>
<feature type="domain" description="HTH tetR-type" evidence="5">
    <location>
        <begin position="8"/>
        <end position="68"/>
    </location>
</feature>
<dbReference type="PANTHER" id="PTHR47506">
    <property type="entry name" value="TRANSCRIPTIONAL REGULATORY PROTEIN"/>
    <property type="match status" value="1"/>
</dbReference>
<dbReference type="AlphaFoldDB" id="A0A6B8RNV8"/>
<dbReference type="InterPro" id="IPR036271">
    <property type="entry name" value="Tet_transcr_reg_TetR-rel_C_sf"/>
</dbReference>
<dbReference type="Pfam" id="PF16925">
    <property type="entry name" value="TetR_C_13"/>
    <property type="match status" value="1"/>
</dbReference>
<dbReference type="SUPFAM" id="SSF46689">
    <property type="entry name" value="Homeodomain-like"/>
    <property type="match status" value="1"/>
</dbReference>
<reference evidence="7" key="1">
    <citation type="submission" date="2018-11" db="EMBL/GenBank/DDBJ databases">
        <title>Complete genome sequence of Paenibacillus sp. ML311-T8.</title>
        <authorList>
            <person name="Nam Y.-D."/>
            <person name="Kang J."/>
            <person name="Chung W.-H."/>
            <person name="Park Y.S."/>
        </authorList>
    </citation>
    <scope>NUCLEOTIDE SEQUENCE [LARGE SCALE GENOMIC DNA]</scope>
    <source>
        <strain evidence="7">ML311-T8</strain>
    </source>
</reference>
<dbReference type="Pfam" id="PF00440">
    <property type="entry name" value="TetR_N"/>
    <property type="match status" value="1"/>
</dbReference>
<evidence type="ECO:0000259" key="5">
    <source>
        <dbReference type="PROSITE" id="PS50977"/>
    </source>
</evidence>
<accession>A0A6B8RNV8</accession>
<organism evidence="6 7">
    <name type="scientific">Paenibacillus psychroresistens</name>
    <dbReference type="NCBI Taxonomy" id="1778678"/>
    <lineage>
        <taxon>Bacteria</taxon>
        <taxon>Bacillati</taxon>
        <taxon>Bacillota</taxon>
        <taxon>Bacilli</taxon>
        <taxon>Bacillales</taxon>
        <taxon>Paenibacillaceae</taxon>
        <taxon>Paenibacillus</taxon>
    </lineage>
</organism>
<keyword evidence="3" id="KW-0804">Transcription</keyword>
<dbReference type="Gene3D" id="1.10.10.60">
    <property type="entry name" value="Homeodomain-like"/>
    <property type="match status" value="1"/>
</dbReference>
<dbReference type="PROSITE" id="PS50977">
    <property type="entry name" value="HTH_TETR_2"/>
    <property type="match status" value="1"/>
</dbReference>
<dbReference type="KEGG" id="ppsc:EHS13_21275"/>